<reference evidence="2" key="1">
    <citation type="submission" date="2019-04" db="EMBL/GenBank/DDBJ databases">
        <authorList>
            <person name="Alioto T."/>
            <person name="Alioto T."/>
        </authorList>
    </citation>
    <scope>NUCLEOTIDE SEQUENCE [LARGE SCALE GENOMIC DNA]</scope>
</reference>
<accession>A0A5E4CMX1</accession>
<gene>
    <name evidence="2" type="ORF">MONAX_5E034965</name>
</gene>
<name>A0A5E4CMX1_MARMO</name>
<sequence>MSQNPARTRERVFMDPICSLVWLTPKPHPRPPHMRILGAWPHWVPAAGHSQEPARGHQAPSQPPKLHDPRPTRQGPALGQGSTPGPPKEDGAPGRKAAQPNPGRPGPLHQPRTRAPTPPTTPNPGATGADRLRQRGSGEPTGTPPPTNSLGSHKTQIHKNHGPLVSAGPTTALVPWADSASSGRTSTVPAGLRIPSSDGAVLWEVCGSELRRETSRGHGHFLHVRSCCTWGLRAGGWEPGEAGLGLLPGESWSDPENRCVTYRCEKHQDRLEGVTVHKQKPQLRGHRLSARTRPDATHPATGIQWGQRACGPRPASLHLHSPTDS</sequence>
<dbReference type="EMBL" id="CABDUW010001542">
    <property type="protein sequence ID" value="VTJ82459.1"/>
    <property type="molecule type" value="Genomic_DNA"/>
</dbReference>
<evidence type="ECO:0000313" key="2">
    <source>
        <dbReference type="EMBL" id="VTJ82459.1"/>
    </source>
</evidence>
<feature type="compositionally biased region" description="Basic residues" evidence="1">
    <location>
        <begin position="277"/>
        <end position="290"/>
    </location>
</feature>
<feature type="region of interest" description="Disordered" evidence="1">
    <location>
        <begin position="277"/>
        <end position="325"/>
    </location>
</feature>
<proteinExistence type="predicted"/>
<evidence type="ECO:0000256" key="1">
    <source>
        <dbReference type="SAM" id="MobiDB-lite"/>
    </source>
</evidence>
<dbReference type="Proteomes" id="UP000335636">
    <property type="component" value="Unassembled WGS sequence"/>
</dbReference>
<feature type="region of interest" description="Disordered" evidence="1">
    <location>
        <begin position="46"/>
        <end position="170"/>
    </location>
</feature>
<evidence type="ECO:0000313" key="3">
    <source>
        <dbReference type="Proteomes" id="UP000335636"/>
    </source>
</evidence>
<organism evidence="2 3">
    <name type="scientific">Marmota monax</name>
    <name type="common">Woodchuck</name>
    <dbReference type="NCBI Taxonomy" id="9995"/>
    <lineage>
        <taxon>Eukaryota</taxon>
        <taxon>Metazoa</taxon>
        <taxon>Chordata</taxon>
        <taxon>Craniata</taxon>
        <taxon>Vertebrata</taxon>
        <taxon>Euteleostomi</taxon>
        <taxon>Mammalia</taxon>
        <taxon>Eutheria</taxon>
        <taxon>Euarchontoglires</taxon>
        <taxon>Glires</taxon>
        <taxon>Rodentia</taxon>
        <taxon>Sciuromorpha</taxon>
        <taxon>Sciuridae</taxon>
        <taxon>Xerinae</taxon>
        <taxon>Marmotini</taxon>
        <taxon>Marmota</taxon>
    </lineage>
</organism>
<comment type="caution">
    <text evidence="2">The sequence shown here is derived from an EMBL/GenBank/DDBJ whole genome shotgun (WGS) entry which is preliminary data.</text>
</comment>
<keyword evidence="3" id="KW-1185">Reference proteome</keyword>
<protein>
    <submittedName>
        <fullName evidence="2">Uncharacterized protein</fullName>
    </submittedName>
</protein>
<dbReference type="AlphaFoldDB" id="A0A5E4CMX1"/>